<accession>A0AAX4P2T7</accession>
<dbReference type="GO" id="GO:0003824">
    <property type="term" value="F:catalytic activity"/>
    <property type="evidence" value="ECO:0007669"/>
    <property type="project" value="InterPro"/>
</dbReference>
<name>A0AAX4P2T7_9CHLO</name>
<protein>
    <submittedName>
        <fullName evidence="3">DNA glycosylase</fullName>
    </submittedName>
</protein>
<dbReference type="GO" id="GO:0006281">
    <property type="term" value="P:DNA repair"/>
    <property type="evidence" value="ECO:0007669"/>
    <property type="project" value="InterPro"/>
</dbReference>
<dbReference type="InterPro" id="IPR045138">
    <property type="entry name" value="MeCP2/MBD4"/>
</dbReference>
<dbReference type="AlphaFoldDB" id="A0AAX4P2T7"/>
<dbReference type="PANTHER" id="PTHR15074">
    <property type="entry name" value="METHYL-CPG-BINDING PROTEIN"/>
    <property type="match status" value="1"/>
</dbReference>
<dbReference type="Proteomes" id="UP001472866">
    <property type="component" value="Chromosome 02"/>
</dbReference>
<dbReference type="PANTHER" id="PTHR15074:SF0">
    <property type="entry name" value="METHYL-CPG-BINDING DOMAIN PROTEIN 4-LIKE PROTEIN"/>
    <property type="match status" value="1"/>
</dbReference>
<evidence type="ECO:0000313" key="3">
    <source>
        <dbReference type="EMBL" id="WZN60050.1"/>
    </source>
</evidence>
<evidence type="ECO:0000313" key="4">
    <source>
        <dbReference type="Proteomes" id="UP001472866"/>
    </source>
</evidence>
<reference evidence="3 4" key="1">
    <citation type="submission" date="2024-03" db="EMBL/GenBank/DDBJ databases">
        <title>Complete genome sequence of the green alga Chloropicon roscoffensis RCC1871.</title>
        <authorList>
            <person name="Lemieux C."/>
            <person name="Pombert J.-F."/>
            <person name="Otis C."/>
            <person name="Turmel M."/>
        </authorList>
    </citation>
    <scope>NUCLEOTIDE SEQUENCE [LARGE SCALE GENOMIC DNA]</scope>
    <source>
        <strain evidence="3 4">RCC1871</strain>
    </source>
</reference>
<keyword evidence="4" id="KW-1185">Reference proteome</keyword>
<dbReference type="GO" id="GO:0003677">
    <property type="term" value="F:DNA binding"/>
    <property type="evidence" value="ECO:0007669"/>
    <property type="project" value="InterPro"/>
</dbReference>
<dbReference type="InterPro" id="IPR011257">
    <property type="entry name" value="DNA_glycosylase"/>
</dbReference>
<dbReference type="GO" id="GO:0005634">
    <property type="term" value="C:nucleus"/>
    <property type="evidence" value="ECO:0007669"/>
    <property type="project" value="UniProtKB-SubCell"/>
</dbReference>
<sequence length="441" mass="50484">MDGGPKVVEHLKVRQSSFGKRRTRLAAKRRLSSLRDDDCETSKEEDERAVVKEKVISLLGTFQKKKGAYAEKARASLQLYGLLLRYHEIVLLRGENHGSTGLVVLQKLLQDALKEVSRVHVSLSCALSRGKRRGDSKQRLQLEKSRKDLGSVKSNLKKRVGLLLNGGESTCCATVSAPGQPAPPSTLEELRSRCPKFAQGDSRHLCEYRCYFREHEPARKLKEFRDYCEWHCGGGTKGAREVQEGWSSRLEFCKTRGFKVVLVSPLGKAFQTTRKALEHLGVQMDPMYTNSSLYKRKIIGGEVVTFHGPRESPYGLIEELFWEEPWQLLLCCIFLNQTTRNQLDVVLMHFFERWNTPEKLLQARQDEIEGVIAPLGLQRRRTETVLRFTKEFLEKDWTDPLELHGIGEYAKAAYEIFCLGVIRPSPQDHALNWYADLFCRQ</sequence>
<comment type="subcellular location">
    <subcellularLocation>
        <location evidence="1">Nucleus</location>
    </subcellularLocation>
</comment>
<evidence type="ECO:0000256" key="2">
    <source>
        <dbReference type="ARBA" id="ARBA00023242"/>
    </source>
</evidence>
<dbReference type="SUPFAM" id="SSF48150">
    <property type="entry name" value="DNA-glycosylase"/>
    <property type="match status" value="1"/>
</dbReference>
<keyword evidence="2" id="KW-0539">Nucleus</keyword>
<dbReference type="Gene3D" id="1.10.340.30">
    <property type="entry name" value="Hypothetical protein, domain 2"/>
    <property type="match status" value="1"/>
</dbReference>
<dbReference type="EMBL" id="CP151502">
    <property type="protein sequence ID" value="WZN60050.1"/>
    <property type="molecule type" value="Genomic_DNA"/>
</dbReference>
<proteinExistence type="predicted"/>
<organism evidence="3 4">
    <name type="scientific">Chloropicon roscoffensis</name>
    <dbReference type="NCBI Taxonomy" id="1461544"/>
    <lineage>
        <taxon>Eukaryota</taxon>
        <taxon>Viridiplantae</taxon>
        <taxon>Chlorophyta</taxon>
        <taxon>Chloropicophyceae</taxon>
        <taxon>Chloropicales</taxon>
        <taxon>Chloropicaceae</taxon>
        <taxon>Chloropicon</taxon>
    </lineage>
</organism>
<gene>
    <name evidence="3" type="ORF">HKI87_02g15780</name>
</gene>
<evidence type="ECO:0000256" key="1">
    <source>
        <dbReference type="ARBA" id="ARBA00004123"/>
    </source>
</evidence>